<protein>
    <submittedName>
        <fullName evidence="1">Uncharacterized protein</fullName>
    </submittedName>
</protein>
<reference evidence="1" key="1">
    <citation type="submission" date="2017-02" db="UniProtKB">
        <authorList>
            <consortium name="WormBaseParasite"/>
        </authorList>
    </citation>
    <scope>IDENTIFICATION</scope>
</reference>
<sequence length="138" mass="15620">LVIITLLPRNFLNFVEAGRRTSHVVPSSVLERVRSFVSKVAVTNECLSASSSDEGFHIEVVETDDDSTAGSDLSHEEDEEDKLYVEIDLSVVKDEDYSKDAQLPEAFRRKKPSVFKKRVAKRKFIEEVEEDDSKKISS</sequence>
<name>A0A0N4V191_ENTVE</name>
<accession>A0A0N4V191</accession>
<evidence type="ECO:0000313" key="1">
    <source>
        <dbReference type="WBParaSite" id="EVEC_0000371201-mRNA-1"/>
    </source>
</evidence>
<organism evidence="1">
    <name type="scientific">Enterobius vermicularis</name>
    <name type="common">Human pinworm</name>
    <dbReference type="NCBI Taxonomy" id="51028"/>
    <lineage>
        <taxon>Eukaryota</taxon>
        <taxon>Metazoa</taxon>
        <taxon>Ecdysozoa</taxon>
        <taxon>Nematoda</taxon>
        <taxon>Chromadorea</taxon>
        <taxon>Rhabditida</taxon>
        <taxon>Spirurina</taxon>
        <taxon>Oxyuridomorpha</taxon>
        <taxon>Oxyuroidea</taxon>
        <taxon>Oxyuridae</taxon>
        <taxon>Enterobius</taxon>
    </lineage>
</organism>
<proteinExistence type="predicted"/>
<dbReference type="WBParaSite" id="EVEC_0000371201-mRNA-1">
    <property type="protein sequence ID" value="EVEC_0000371201-mRNA-1"/>
    <property type="gene ID" value="EVEC_0000371201"/>
</dbReference>
<dbReference type="AlphaFoldDB" id="A0A0N4V191"/>